<dbReference type="FunCoup" id="A0A0H2SNJ9">
    <property type="interactions" value="402"/>
</dbReference>
<dbReference type="InParanoid" id="A0A0H2SNJ9"/>
<dbReference type="NCBIfam" id="NF003764">
    <property type="entry name" value="PRK05355.1"/>
    <property type="match status" value="1"/>
</dbReference>
<dbReference type="STRING" id="27342.A0A0H2SNJ9"/>
<dbReference type="Pfam" id="PF00266">
    <property type="entry name" value="Aminotran_5"/>
    <property type="match status" value="2"/>
</dbReference>
<keyword evidence="8" id="KW-0663">Pyridoxal phosphate</keyword>
<dbReference type="Gene3D" id="3.40.640.10">
    <property type="entry name" value="Type I PLP-dependent aspartate aminotransferase-like (Major domain)"/>
    <property type="match status" value="1"/>
</dbReference>
<dbReference type="EC" id="2.6.1.52" evidence="4"/>
<feature type="domain" description="Aminotransferase class V" evidence="11">
    <location>
        <begin position="216"/>
        <end position="410"/>
    </location>
</feature>
<gene>
    <name evidence="12" type="ORF">SCHPADRAFT_993519</name>
</gene>
<keyword evidence="13" id="KW-1185">Reference proteome</keyword>
<keyword evidence="9" id="KW-0718">Serine biosynthesis</keyword>
<evidence type="ECO:0000256" key="1">
    <source>
        <dbReference type="ARBA" id="ARBA00001933"/>
    </source>
</evidence>
<feature type="domain" description="Aminotransferase class V" evidence="11">
    <location>
        <begin position="8"/>
        <end position="92"/>
    </location>
</feature>
<dbReference type="FunFam" id="3.40.640.10:FF:000010">
    <property type="entry name" value="Phosphoserine aminotransferase"/>
    <property type="match status" value="1"/>
</dbReference>
<protein>
    <recommendedName>
        <fullName evidence="4">phosphoserine transaminase</fullName>
        <ecNumber evidence="4">2.6.1.52</ecNumber>
    </recommendedName>
</protein>
<evidence type="ECO:0000256" key="2">
    <source>
        <dbReference type="ARBA" id="ARBA00005099"/>
    </source>
</evidence>
<evidence type="ECO:0000256" key="5">
    <source>
        <dbReference type="ARBA" id="ARBA00022576"/>
    </source>
</evidence>
<reference evidence="12 13" key="1">
    <citation type="submission" date="2015-04" db="EMBL/GenBank/DDBJ databases">
        <title>Complete genome sequence of Schizopora paradoxa KUC8140, a cosmopolitan wood degrader in East Asia.</title>
        <authorList>
            <consortium name="DOE Joint Genome Institute"/>
            <person name="Min B."/>
            <person name="Park H."/>
            <person name="Jang Y."/>
            <person name="Kim J.-J."/>
            <person name="Kim K.H."/>
            <person name="Pangilinan J."/>
            <person name="Lipzen A."/>
            <person name="Riley R."/>
            <person name="Grigoriev I.V."/>
            <person name="Spatafora J.W."/>
            <person name="Choi I.-G."/>
        </authorList>
    </citation>
    <scope>NUCLEOTIDE SEQUENCE [LARGE SCALE GENOMIC DNA]</scope>
    <source>
        <strain evidence="12 13">KUC8140</strain>
    </source>
</reference>
<dbReference type="InterPro" id="IPR015421">
    <property type="entry name" value="PyrdxlP-dep_Trfase_major"/>
</dbReference>
<dbReference type="GO" id="GO:0004648">
    <property type="term" value="F:O-phospho-L-serine:2-oxoglutarate aminotransferase activity"/>
    <property type="evidence" value="ECO:0007669"/>
    <property type="project" value="UniProtKB-EC"/>
</dbReference>
<comment type="cofactor">
    <cofactor evidence="1">
        <name>pyridoxal 5'-phosphate</name>
        <dbReference type="ChEBI" id="CHEBI:597326"/>
    </cofactor>
</comment>
<sequence length="424" mass="46079">MVDRAKVINFGAGPSALPDDVLAEATQGLLNFAGTGIGITEISHRSKEFAAVNAELEQLIRTQLEVPPTHHILFMQGGGSMQFSAVVLNMLARYRLLHPASAGGDPQPASLDYVVTGSWSKKAFEEAKRMLAQAQPEVRVHIAADGRRHSSDGKSFESIPPHDAYSFSPDPALIYYCENETVDGVQFASGSDASSESTFPFHLAKQAVKGSELLPLVGDHSSSFMSRRIPHLADHAIIFAGAQKNIGPSGLTILIVREDCLVDVDAAAVVGGGFWGLSIPLTLAYKTYSDSKSLYNTPPTFAIYVAVLVLRRMLNSGGLTSVEEANDRKRTALYDVIKESEAKGIFKLKVKEGSQSWMNVVFVCKDPSTEKQLLSAGEAQGFLAMKGHRYVVGIRISIYNAITEAQVTRLVEFLRRFSRETGEE</sequence>
<evidence type="ECO:0000313" key="13">
    <source>
        <dbReference type="Proteomes" id="UP000053477"/>
    </source>
</evidence>
<dbReference type="GO" id="GO:0006564">
    <property type="term" value="P:L-serine biosynthetic process"/>
    <property type="evidence" value="ECO:0007669"/>
    <property type="project" value="UniProtKB-KW"/>
</dbReference>
<organism evidence="12 13">
    <name type="scientific">Schizopora paradoxa</name>
    <dbReference type="NCBI Taxonomy" id="27342"/>
    <lineage>
        <taxon>Eukaryota</taxon>
        <taxon>Fungi</taxon>
        <taxon>Dikarya</taxon>
        <taxon>Basidiomycota</taxon>
        <taxon>Agaricomycotina</taxon>
        <taxon>Agaricomycetes</taxon>
        <taxon>Hymenochaetales</taxon>
        <taxon>Schizoporaceae</taxon>
        <taxon>Schizopora</taxon>
    </lineage>
</organism>
<evidence type="ECO:0000256" key="10">
    <source>
        <dbReference type="ARBA" id="ARBA00049007"/>
    </source>
</evidence>
<name>A0A0H2SNJ9_9AGAM</name>
<dbReference type="HAMAP" id="MF_00160">
    <property type="entry name" value="SerC_aminotrans_5"/>
    <property type="match status" value="1"/>
</dbReference>
<dbReference type="SUPFAM" id="SSF53383">
    <property type="entry name" value="PLP-dependent transferases"/>
    <property type="match status" value="1"/>
</dbReference>
<dbReference type="PIRSF" id="PIRSF000525">
    <property type="entry name" value="SerC"/>
    <property type="match status" value="1"/>
</dbReference>
<evidence type="ECO:0000256" key="3">
    <source>
        <dbReference type="ARBA" id="ARBA00006904"/>
    </source>
</evidence>
<keyword evidence="6" id="KW-0028">Amino-acid biosynthesis</keyword>
<comment type="catalytic activity">
    <reaction evidence="10">
        <text>O-phospho-L-serine + 2-oxoglutarate = 3-phosphooxypyruvate + L-glutamate</text>
        <dbReference type="Rhea" id="RHEA:14329"/>
        <dbReference type="ChEBI" id="CHEBI:16810"/>
        <dbReference type="ChEBI" id="CHEBI:18110"/>
        <dbReference type="ChEBI" id="CHEBI:29985"/>
        <dbReference type="ChEBI" id="CHEBI:57524"/>
        <dbReference type="EC" id="2.6.1.52"/>
    </reaction>
</comment>
<evidence type="ECO:0000259" key="11">
    <source>
        <dbReference type="Pfam" id="PF00266"/>
    </source>
</evidence>
<comment type="similarity">
    <text evidence="3">Belongs to the class-V pyridoxal-phosphate-dependent aminotransferase family. SerC subfamily.</text>
</comment>
<dbReference type="Gene3D" id="3.90.1150.10">
    <property type="entry name" value="Aspartate Aminotransferase, domain 1"/>
    <property type="match status" value="1"/>
</dbReference>
<dbReference type="PANTHER" id="PTHR43247">
    <property type="entry name" value="PHOSPHOSERINE AMINOTRANSFERASE"/>
    <property type="match status" value="1"/>
</dbReference>
<dbReference type="PANTHER" id="PTHR43247:SF1">
    <property type="entry name" value="PHOSPHOSERINE AMINOTRANSFERASE"/>
    <property type="match status" value="1"/>
</dbReference>
<keyword evidence="5 12" id="KW-0032">Aminotransferase</keyword>
<dbReference type="Proteomes" id="UP000053477">
    <property type="component" value="Unassembled WGS sequence"/>
</dbReference>
<dbReference type="InterPro" id="IPR000192">
    <property type="entry name" value="Aminotrans_V_dom"/>
</dbReference>
<proteinExistence type="inferred from homology"/>
<evidence type="ECO:0000256" key="6">
    <source>
        <dbReference type="ARBA" id="ARBA00022605"/>
    </source>
</evidence>
<evidence type="ECO:0000256" key="9">
    <source>
        <dbReference type="ARBA" id="ARBA00023299"/>
    </source>
</evidence>
<dbReference type="GO" id="GO:0005737">
    <property type="term" value="C:cytoplasm"/>
    <property type="evidence" value="ECO:0007669"/>
    <property type="project" value="TreeGrafter"/>
</dbReference>
<dbReference type="EMBL" id="KQ085893">
    <property type="protein sequence ID" value="KLO18641.1"/>
    <property type="molecule type" value="Genomic_DNA"/>
</dbReference>
<evidence type="ECO:0000256" key="7">
    <source>
        <dbReference type="ARBA" id="ARBA00022679"/>
    </source>
</evidence>
<dbReference type="InterPro" id="IPR015424">
    <property type="entry name" value="PyrdxlP-dep_Trfase"/>
</dbReference>
<dbReference type="UniPathway" id="UPA00135">
    <property type="reaction ID" value="UER00197"/>
</dbReference>
<dbReference type="InterPro" id="IPR015422">
    <property type="entry name" value="PyrdxlP-dep_Trfase_small"/>
</dbReference>
<comment type="pathway">
    <text evidence="2">Amino-acid biosynthesis; L-serine biosynthesis; L-serine from 3-phospho-D-glycerate: step 2/3.</text>
</comment>
<dbReference type="GO" id="GO:0030170">
    <property type="term" value="F:pyridoxal phosphate binding"/>
    <property type="evidence" value="ECO:0007669"/>
    <property type="project" value="TreeGrafter"/>
</dbReference>
<keyword evidence="7 12" id="KW-0808">Transferase</keyword>
<evidence type="ECO:0000313" key="12">
    <source>
        <dbReference type="EMBL" id="KLO18641.1"/>
    </source>
</evidence>
<evidence type="ECO:0000256" key="8">
    <source>
        <dbReference type="ARBA" id="ARBA00022898"/>
    </source>
</evidence>
<dbReference type="OrthoDB" id="1703350at2759"/>
<dbReference type="AlphaFoldDB" id="A0A0H2SNJ9"/>
<dbReference type="InterPro" id="IPR022278">
    <property type="entry name" value="Pser_aminoTfrase"/>
</dbReference>
<accession>A0A0H2SNJ9</accession>
<evidence type="ECO:0000256" key="4">
    <source>
        <dbReference type="ARBA" id="ARBA00013030"/>
    </source>
</evidence>